<dbReference type="InterPro" id="IPR015943">
    <property type="entry name" value="WD40/YVTN_repeat-like_dom_sf"/>
</dbReference>
<reference evidence="12 13" key="1">
    <citation type="submission" date="2019-02" db="EMBL/GenBank/DDBJ databases">
        <title>Isolation and identification of novel species under the genus Muribaculum.</title>
        <authorList>
            <person name="Miyake S."/>
            <person name="Ding Y."/>
            <person name="Low A."/>
            <person name="Soh M."/>
            <person name="Seedorf H."/>
        </authorList>
    </citation>
    <scope>NUCLEOTIDE SEQUENCE [LARGE SCALE GENOMIC DNA]</scope>
    <source>
        <strain evidence="12 13">TLL-A3</strain>
    </source>
</reference>
<dbReference type="InterPro" id="IPR011110">
    <property type="entry name" value="Reg_prop"/>
</dbReference>
<dbReference type="Gene3D" id="1.10.287.130">
    <property type="match status" value="1"/>
</dbReference>
<dbReference type="Gene3D" id="3.30.565.10">
    <property type="entry name" value="Histidine kinase-like ATPase, C-terminal domain"/>
    <property type="match status" value="1"/>
</dbReference>
<dbReference type="InterPro" id="IPR011006">
    <property type="entry name" value="CheY-like_superfamily"/>
</dbReference>
<dbReference type="SMART" id="SM00342">
    <property type="entry name" value="HTH_ARAC"/>
    <property type="match status" value="1"/>
</dbReference>
<dbReference type="Pfam" id="PF00072">
    <property type="entry name" value="Response_reg"/>
    <property type="match status" value="1"/>
</dbReference>
<evidence type="ECO:0000256" key="6">
    <source>
        <dbReference type="ARBA" id="ARBA00023163"/>
    </source>
</evidence>
<evidence type="ECO:0000259" key="10">
    <source>
        <dbReference type="PROSITE" id="PS50109"/>
    </source>
</evidence>
<dbReference type="SMART" id="SM00387">
    <property type="entry name" value="HATPase_c"/>
    <property type="match status" value="1"/>
</dbReference>
<evidence type="ECO:0000259" key="11">
    <source>
        <dbReference type="PROSITE" id="PS50110"/>
    </source>
</evidence>
<dbReference type="InterPro" id="IPR018060">
    <property type="entry name" value="HTH_AraC"/>
</dbReference>
<keyword evidence="5" id="KW-0238">DNA-binding</keyword>
<dbReference type="PRINTS" id="PR00344">
    <property type="entry name" value="BCTRLSENSOR"/>
</dbReference>
<keyword evidence="12" id="KW-0808">Transferase</keyword>
<feature type="domain" description="Response regulatory" evidence="11">
    <location>
        <begin position="1160"/>
        <end position="1275"/>
    </location>
</feature>
<keyword evidence="12" id="KW-0418">Kinase</keyword>
<dbReference type="SMART" id="SM00388">
    <property type="entry name" value="HisKA"/>
    <property type="match status" value="1"/>
</dbReference>
<feature type="transmembrane region" description="Helical" evidence="8">
    <location>
        <begin position="862"/>
        <end position="883"/>
    </location>
</feature>
<dbReference type="InterPro" id="IPR005467">
    <property type="entry name" value="His_kinase_dom"/>
</dbReference>
<dbReference type="GO" id="GO:0000155">
    <property type="term" value="F:phosphorelay sensor kinase activity"/>
    <property type="evidence" value="ECO:0007669"/>
    <property type="project" value="InterPro"/>
</dbReference>
<dbReference type="PROSITE" id="PS00041">
    <property type="entry name" value="HTH_ARAC_FAMILY_1"/>
    <property type="match status" value="1"/>
</dbReference>
<dbReference type="InterPro" id="IPR009057">
    <property type="entry name" value="Homeodomain-like_sf"/>
</dbReference>
<keyword evidence="6" id="KW-0804">Transcription</keyword>
<accession>A0A4Z0V8J0</accession>
<dbReference type="Pfam" id="PF02518">
    <property type="entry name" value="HATPase_c"/>
    <property type="match status" value="1"/>
</dbReference>
<dbReference type="GO" id="GO:0043565">
    <property type="term" value="F:sequence-specific DNA binding"/>
    <property type="evidence" value="ECO:0007669"/>
    <property type="project" value="InterPro"/>
</dbReference>
<dbReference type="EC" id="2.7.13.3" evidence="2"/>
<dbReference type="RefSeq" id="WP_135471479.1">
    <property type="nucleotide sequence ID" value="NZ_CASJDB010000005.1"/>
</dbReference>
<evidence type="ECO:0000256" key="2">
    <source>
        <dbReference type="ARBA" id="ARBA00012438"/>
    </source>
</evidence>
<dbReference type="PROSITE" id="PS50109">
    <property type="entry name" value="HIS_KIN"/>
    <property type="match status" value="1"/>
</dbReference>
<dbReference type="InterPro" id="IPR003661">
    <property type="entry name" value="HisK_dim/P_dom"/>
</dbReference>
<evidence type="ECO:0000256" key="1">
    <source>
        <dbReference type="ARBA" id="ARBA00000085"/>
    </source>
</evidence>
<dbReference type="PANTHER" id="PTHR43547">
    <property type="entry name" value="TWO-COMPONENT HISTIDINE KINASE"/>
    <property type="match status" value="1"/>
</dbReference>
<keyword evidence="4" id="KW-0805">Transcription regulation</keyword>
<dbReference type="Pfam" id="PF07495">
    <property type="entry name" value="Y_Y_Y"/>
    <property type="match status" value="1"/>
</dbReference>
<keyword evidence="3 7" id="KW-0597">Phosphoprotein</keyword>
<name>A0A4Z0V8J0_9BACT</name>
<keyword evidence="8" id="KW-1133">Transmembrane helix</keyword>
<dbReference type="CDD" id="cd17574">
    <property type="entry name" value="REC_OmpR"/>
    <property type="match status" value="1"/>
</dbReference>
<dbReference type="PROSITE" id="PS01124">
    <property type="entry name" value="HTH_ARAC_FAMILY_2"/>
    <property type="match status" value="1"/>
</dbReference>
<dbReference type="SUPFAM" id="SSF63829">
    <property type="entry name" value="Calcium-dependent phosphotriesterase"/>
    <property type="match status" value="1"/>
</dbReference>
<dbReference type="SUPFAM" id="SSF50969">
    <property type="entry name" value="YVTN repeat-like/Quinoprotein amine dehydrogenase"/>
    <property type="match status" value="1"/>
</dbReference>
<dbReference type="InterPro" id="IPR018062">
    <property type="entry name" value="HTH_AraC-typ_CS"/>
</dbReference>
<dbReference type="SUPFAM" id="SSF46689">
    <property type="entry name" value="Homeodomain-like"/>
    <property type="match status" value="1"/>
</dbReference>
<dbReference type="InterPro" id="IPR004358">
    <property type="entry name" value="Sig_transdc_His_kin-like_C"/>
</dbReference>
<dbReference type="InterPro" id="IPR001789">
    <property type="entry name" value="Sig_transdc_resp-reg_receiver"/>
</dbReference>
<dbReference type="InterPro" id="IPR036097">
    <property type="entry name" value="HisK_dim/P_sf"/>
</dbReference>
<evidence type="ECO:0000259" key="9">
    <source>
        <dbReference type="PROSITE" id="PS01124"/>
    </source>
</evidence>
<comment type="caution">
    <text evidence="12">The sequence shown here is derived from an EMBL/GenBank/DDBJ whole genome shotgun (WGS) entry which is preliminary data.</text>
</comment>
<evidence type="ECO:0000256" key="3">
    <source>
        <dbReference type="ARBA" id="ARBA00022553"/>
    </source>
</evidence>
<dbReference type="SMART" id="SM00448">
    <property type="entry name" value="REC"/>
    <property type="match status" value="1"/>
</dbReference>
<dbReference type="GeneID" id="82149570"/>
<dbReference type="SUPFAM" id="SSF52172">
    <property type="entry name" value="CheY-like"/>
    <property type="match status" value="1"/>
</dbReference>
<dbReference type="Gene3D" id="3.40.50.2300">
    <property type="match status" value="1"/>
</dbReference>
<feature type="modified residue" description="4-aspartylphosphate" evidence="7">
    <location>
        <position position="1208"/>
    </location>
</feature>
<dbReference type="FunFam" id="1.10.287.130:FF:000045">
    <property type="entry name" value="Two-component system sensor histidine kinase/response regulator"/>
    <property type="match status" value="1"/>
</dbReference>
<proteinExistence type="predicted"/>
<dbReference type="Gene3D" id="2.130.10.10">
    <property type="entry name" value="YVTN repeat-like/Quinoprotein amine dehydrogenase"/>
    <property type="match status" value="3"/>
</dbReference>
<dbReference type="PROSITE" id="PS50110">
    <property type="entry name" value="RESPONSE_REGULATORY"/>
    <property type="match status" value="1"/>
</dbReference>
<dbReference type="CDD" id="cd00082">
    <property type="entry name" value="HisKA"/>
    <property type="match status" value="1"/>
</dbReference>
<dbReference type="SUPFAM" id="SSF55874">
    <property type="entry name" value="ATPase domain of HSP90 chaperone/DNA topoisomerase II/histidine kinase"/>
    <property type="match status" value="1"/>
</dbReference>
<dbReference type="SUPFAM" id="SSF101898">
    <property type="entry name" value="NHL repeat"/>
    <property type="match status" value="1"/>
</dbReference>
<evidence type="ECO:0000256" key="5">
    <source>
        <dbReference type="ARBA" id="ARBA00023125"/>
    </source>
</evidence>
<dbReference type="Pfam" id="PF00512">
    <property type="entry name" value="HisKA"/>
    <property type="match status" value="1"/>
</dbReference>
<protein>
    <recommendedName>
        <fullName evidence="2">histidine kinase</fullName>
        <ecNumber evidence="2">2.7.13.3</ecNumber>
    </recommendedName>
</protein>
<dbReference type="GO" id="GO:0003700">
    <property type="term" value="F:DNA-binding transcription factor activity"/>
    <property type="evidence" value="ECO:0007669"/>
    <property type="project" value="InterPro"/>
</dbReference>
<dbReference type="SUPFAM" id="SSF47384">
    <property type="entry name" value="Homodimeric domain of signal transducing histidine kinase"/>
    <property type="match status" value="1"/>
</dbReference>
<keyword evidence="8" id="KW-0472">Membrane</keyword>
<evidence type="ECO:0000256" key="4">
    <source>
        <dbReference type="ARBA" id="ARBA00023015"/>
    </source>
</evidence>
<dbReference type="Gene3D" id="2.60.40.10">
    <property type="entry name" value="Immunoglobulins"/>
    <property type="match status" value="1"/>
</dbReference>
<gene>
    <name evidence="12" type="ORF">EZ315_07175</name>
</gene>
<dbReference type="InterPro" id="IPR013783">
    <property type="entry name" value="Ig-like_fold"/>
</dbReference>
<dbReference type="Gene3D" id="1.10.10.60">
    <property type="entry name" value="Homeodomain-like"/>
    <property type="match status" value="2"/>
</dbReference>
<dbReference type="Pfam" id="PF07494">
    <property type="entry name" value="Reg_prop"/>
    <property type="match status" value="1"/>
</dbReference>
<evidence type="ECO:0000313" key="12">
    <source>
        <dbReference type="EMBL" id="TGG40467.1"/>
    </source>
</evidence>
<evidence type="ECO:0000256" key="8">
    <source>
        <dbReference type="SAM" id="Phobius"/>
    </source>
</evidence>
<sequence length="1426" mass="160956">MHSYSIGQGLSQKMIQNMVQDEDRFIWIATWNGLEKFDGYTFRNFKTYPTDSVRLQHNRIVNVATGPKNGLWCETFDSRLYVFDKVNERFVDPFSLHPGIKACEEVKQTFYLDNGVVWMSARDGSLWRLEGDRYRENGALKYFQPTRPERGETIYGIYTDGNGGEWVLSNHGYWVHGRQDISGFREFVQASAISGGLLLIDSDGKMAAYSAGDGSLKDVLPGLSVRTDIRPFLLSDGKIIIGTEDGLVALLDLMSSTVKTVALPGREIITEYYEQKPDGKNGHVLWMLTRSDVLRLDLSQMICERLDKPYTDSSESLDMEFIHEDGNGDIWVYPHNGHLCHYNTSVRRLERACILTENGRVVTPDISSFLFDDRRNIWGRTPLGIQKFSFSVGGSATVIGNPGEYRGLFIDSRGNLWATCKEKSVSIFDRNYNYIGNLTPSGNVVSSPDMKFGASVYTMMEDSKGRIWLGAKGDGIYVATPQKISPNNVDSYRIDHYTRRLDDLESLSDSGVYSIFEDKKGRVWIGTYGGGLNLVDEGKDGSMRFIHARNGGLPTYPIVSCDKVRYVTANSDGDIMLCTTGGFVTFDSDFTSPRDIRFYRNWSDITRDSTLSDSDVFYAYEDSRHDIYLTTMAGGICKLESGSVLGNNLRFSYINKQNGLPSDMAYSIREDRNGYLWMALETALCRYDPKDHSIVTYDRYDFHIPFVTTEVPFVIDADGRATLALVNGLLSLDLENLKKSDYIPEIRFYDAEVNTDGGGIMRVPVKDGVLVLRPDQRNAAISFAALDYGNTENISYSYRLRGLNDNWIDNGHSNKASFYSLPAGDYELEVKSTNCEGAWNDRVYSMRIRVEPTFVETVWAKLLYIFAFIAVGLAIWFVSVYILRLQRRINMEQELTRLKLRFFTDVSHELRTPLTLIVNPVDEVLSDSSLSPVSRDYMMMVKSNTDRMLRLINQFLDIRRIQNSKMKVYLEMVDIVPLFHRIHRDFSGLAHQKGISFSLSCHTEECKIYTDVDKLEKILFNLLSNAFKFTPDGKNVAFGLTMDGNAIKITVSDEGQGMDEGQKSRLFNRFETLGRKVKGPSSGIGLSLVRELVSLLHGRISVSSEIDRGSVFSVILPIGYESYCNDTNVELILNDGNTREIATTVVDSDHTDRTSGDDFRILVVEDNDELRCMLCRMLADGYSVVEACDGQEAIDKMDELLPDMIISDIMMPRVDGLELLERVRSDSARSHIPFVLLSAKSSVAERIEGLECGADDYLTKPFSASYLKARIRSLIRQRTRLKDCLVAGNPVRNVAEKVAEGDDLPMLTGFDTEFVGRLSDYIERESSRPELTIDEIASSMNMGRTVFNRKVKSLFNVTPVELLSAMRLKRAESLLCSGDLTVAEVSYRCGFTSPQYFNRVFKSHYGCTPSEWRVNSCKASVVGQQA</sequence>
<dbReference type="EMBL" id="SJSA01000001">
    <property type="protein sequence ID" value="TGG40467.1"/>
    <property type="molecule type" value="Genomic_DNA"/>
</dbReference>
<evidence type="ECO:0000256" key="7">
    <source>
        <dbReference type="PROSITE-ProRule" id="PRU00169"/>
    </source>
</evidence>
<keyword evidence="13" id="KW-1185">Reference proteome</keyword>
<comment type="catalytic activity">
    <reaction evidence="1">
        <text>ATP + protein L-histidine = ADP + protein N-phospho-L-histidine.</text>
        <dbReference type="EC" id="2.7.13.3"/>
    </reaction>
</comment>
<dbReference type="Proteomes" id="UP000297635">
    <property type="component" value="Unassembled WGS sequence"/>
</dbReference>
<dbReference type="PANTHER" id="PTHR43547:SF2">
    <property type="entry name" value="HYBRID SIGNAL TRANSDUCTION HISTIDINE KINASE C"/>
    <property type="match status" value="1"/>
</dbReference>
<dbReference type="InterPro" id="IPR036890">
    <property type="entry name" value="HATPase_C_sf"/>
</dbReference>
<evidence type="ECO:0000313" key="13">
    <source>
        <dbReference type="Proteomes" id="UP000297635"/>
    </source>
</evidence>
<dbReference type="InterPro" id="IPR003594">
    <property type="entry name" value="HATPase_dom"/>
</dbReference>
<feature type="domain" description="HTH araC/xylS-type" evidence="9">
    <location>
        <begin position="1316"/>
        <end position="1415"/>
    </location>
</feature>
<dbReference type="InterPro" id="IPR011044">
    <property type="entry name" value="Quino_amine_DH_bsu"/>
</dbReference>
<feature type="domain" description="Histidine kinase" evidence="10">
    <location>
        <begin position="905"/>
        <end position="1120"/>
    </location>
</feature>
<keyword evidence="8" id="KW-0812">Transmembrane</keyword>
<organism evidence="12 13">
    <name type="scientific">Duncaniella freteri</name>
    <dbReference type="NCBI Taxonomy" id="2530391"/>
    <lineage>
        <taxon>Bacteria</taxon>
        <taxon>Pseudomonadati</taxon>
        <taxon>Bacteroidota</taxon>
        <taxon>Bacteroidia</taxon>
        <taxon>Bacteroidales</taxon>
        <taxon>Muribaculaceae</taxon>
        <taxon>Duncaniella</taxon>
    </lineage>
</organism>
<dbReference type="Pfam" id="PF12833">
    <property type="entry name" value="HTH_18"/>
    <property type="match status" value="1"/>
</dbReference>
<dbReference type="InterPro" id="IPR011123">
    <property type="entry name" value="Y_Y_Y"/>
</dbReference>